<dbReference type="Gene3D" id="3.20.20.70">
    <property type="entry name" value="Aldolase class I"/>
    <property type="match status" value="1"/>
</dbReference>
<dbReference type="SFLD" id="SFLDG01384">
    <property type="entry name" value="thioether_bond_formation_requi"/>
    <property type="match status" value="1"/>
</dbReference>
<organism evidence="8 9">
    <name type="scientific">Paenibacillus pseudetheri</name>
    <dbReference type="NCBI Taxonomy" id="2897682"/>
    <lineage>
        <taxon>Bacteria</taxon>
        <taxon>Bacillati</taxon>
        <taxon>Bacillota</taxon>
        <taxon>Bacilli</taxon>
        <taxon>Bacillales</taxon>
        <taxon>Paenibacillaceae</taxon>
        <taxon>Paenibacillus</taxon>
    </lineage>
</organism>
<keyword evidence="9" id="KW-1185">Reference proteome</keyword>
<protein>
    <submittedName>
        <fullName evidence="8">GTP 3',8-cyclase</fullName>
    </submittedName>
</protein>
<dbReference type="CDD" id="cd01335">
    <property type="entry name" value="Radical_SAM"/>
    <property type="match status" value="1"/>
</dbReference>
<evidence type="ECO:0000256" key="4">
    <source>
        <dbReference type="ARBA" id="ARBA00023004"/>
    </source>
</evidence>
<name>A0ABM9BKN1_9BACL</name>
<dbReference type="NCBIfam" id="TIGR04085">
    <property type="entry name" value="rSAM_more_4Fe4S"/>
    <property type="match status" value="1"/>
</dbReference>
<accession>A0ABM9BKN1</accession>
<feature type="domain" description="Radical SAM core" evidence="7">
    <location>
        <begin position="9"/>
        <end position="145"/>
    </location>
</feature>
<keyword evidence="4" id="KW-0408">Iron</keyword>
<dbReference type="InterPro" id="IPR023867">
    <property type="entry name" value="Sulphatase_maturase_rSAM"/>
</dbReference>
<keyword evidence="5" id="KW-0411">Iron-sulfur</keyword>
<dbReference type="SFLD" id="SFLDS00029">
    <property type="entry name" value="Radical_SAM"/>
    <property type="match status" value="1"/>
</dbReference>
<comment type="caution">
    <text evidence="8">The sequence shown here is derived from an EMBL/GenBank/DDBJ whole genome shotgun (WGS) entry which is preliminary data.</text>
</comment>
<dbReference type="InterPro" id="IPR013785">
    <property type="entry name" value="Aldolase_TIM"/>
</dbReference>
<dbReference type="InterPro" id="IPR023885">
    <property type="entry name" value="4Fe4S-binding_SPASM_dom"/>
</dbReference>
<evidence type="ECO:0000256" key="3">
    <source>
        <dbReference type="ARBA" id="ARBA00022723"/>
    </source>
</evidence>
<dbReference type="PANTHER" id="PTHR43273:SF3">
    <property type="entry name" value="ANAEROBIC SULFATASE-MATURATING ENZYME HOMOLOG ASLB-RELATED"/>
    <property type="match status" value="1"/>
</dbReference>
<dbReference type="SFLD" id="SFLDG01386">
    <property type="entry name" value="main_SPASM_domain-containing"/>
    <property type="match status" value="1"/>
</dbReference>
<evidence type="ECO:0000256" key="1">
    <source>
        <dbReference type="ARBA" id="ARBA00001966"/>
    </source>
</evidence>
<sequence length="363" mass="42123">MYKVELELLKNCNLHCAYCYQTHSNQKMDPDIAKEAIDFGIKNAKELHAKQLLISYFGGEPLLRINQIRSLTEYAISSAQLHNIDVFFEITTNATLFNQNINNFFIENNFSLKISLDGSQYYHDLNRLTINGGASYEAITKNMDSFITYQRTLKKPVQVSMVISKNTYQGFFSNIKHLLSLGFRLFDTTINFNDNWSLEEFKQLKIEFEKTADFYAQKAKSGQWFCWTFIDKGIKPQLRTRKNYFCGAGATSVFVNTAGDLFPCFACFKDEALIGTLSDGFRNKSVERFKHYKRNLSDTCLKCEIKPYCTVCDCLMMNLEMTGDFHNVPMIFCELEKIRYELIQKLLLDPEWNEAFKKVTIPN</sequence>
<dbReference type="RefSeq" id="WP_234540943.1">
    <property type="nucleotide sequence ID" value="NZ_CAKMAB010000044.1"/>
</dbReference>
<dbReference type="InterPro" id="IPR007197">
    <property type="entry name" value="rSAM"/>
</dbReference>
<evidence type="ECO:0000256" key="6">
    <source>
        <dbReference type="ARBA" id="ARBA00023601"/>
    </source>
</evidence>
<dbReference type="InterPro" id="IPR058240">
    <property type="entry name" value="rSAM_sf"/>
</dbReference>
<gene>
    <name evidence="8" type="primary">moaA_9</name>
    <name evidence="8" type="ORF">PAECIP111894_05233</name>
</gene>
<keyword evidence="2" id="KW-0949">S-adenosyl-L-methionine</keyword>
<evidence type="ECO:0000313" key="8">
    <source>
        <dbReference type="EMBL" id="CAH1059047.1"/>
    </source>
</evidence>
<dbReference type="PANTHER" id="PTHR43273">
    <property type="entry name" value="ANAEROBIC SULFATASE-MATURATING ENZYME HOMOLOG ASLB-RELATED"/>
    <property type="match status" value="1"/>
</dbReference>
<dbReference type="Pfam" id="PF04055">
    <property type="entry name" value="Radical_SAM"/>
    <property type="match status" value="1"/>
</dbReference>
<evidence type="ECO:0000256" key="5">
    <source>
        <dbReference type="ARBA" id="ARBA00023014"/>
    </source>
</evidence>
<keyword evidence="3" id="KW-0479">Metal-binding</keyword>
<comment type="cofactor">
    <cofactor evidence="1">
        <name>[4Fe-4S] cluster</name>
        <dbReference type="ChEBI" id="CHEBI:49883"/>
    </cofactor>
</comment>
<dbReference type="Proteomes" id="UP000838749">
    <property type="component" value="Unassembled WGS sequence"/>
</dbReference>
<evidence type="ECO:0000256" key="2">
    <source>
        <dbReference type="ARBA" id="ARBA00022691"/>
    </source>
</evidence>
<dbReference type="SFLD" id="SFLDG01067">
    <property type="entry name" value="SPASM/twitch_domain_containing"/>
    <property type="match status" value="1"/>
</dbReference>
<dbReference type="EMBL" id="CAKMAB010000044">
    <property type="protein sequence ID" value="CAH1059047.1"/>
    <property type="molecule type" value="Genomic_DNA"/>
</dbReference>
<evidence type="ECO:0000313" key="9">
    <source>
        <dbReference type="Proteomes" id="UP000838749"/>
    </source>
</evidence>
<dbReference type="SUPFAM" id="SSF102114">
    <property type="entry name" value="Radical SAM enzymes"/>
    <property type="match status" value="1"/>
</dbReference>
<reference evidence="8" key="1">
    <citation type="submission" date="2021-12" db="EMBL/GenBank/DDBJ databases">
        <authorList>
            <person name="Criscuolo A."/>
        </authorList>
    </citation>
    <scope>NUCLEOTIDE SEQUENCE</scope>
    <source>
        <strain evidence="8">CIP111894</strain>
    </source>
</reference>
<proteinExistence type="inferred from homology"/>
<evidence type="ECO:0000259" key="7">
    <source>
        <dbReference type="Pfam" id="PF04055"/>
    </source>
</evidence>
<comment type="similarity">
    <text evidence="6">Belongs to the radical SAM superfamily. Anaerobic sulfatase-maturating enzyme family.</text>
</comment>